<evidence type="ECO:0000256" key="1">
    <source>
        <dbReference type="SAM" id="Phobius"/>
    </source>
</evidence>
<evidence type="ECO:0000313" key="4">
    <source>
        <dbReference type="Proteomes" id="UP000637423"/>
    </source>
</evidence>
<evidence type="ECO:0000259" key="2">
    <source>
        <dbReference type="PROSITE" id="PS50943"/>
    </source>
</evidence>
<dbReference type="SUPFAM" id="SSF47413">
    <property type="entry name" value="lambda repressor-like DNA-binding domains"/>
    <property type="match status" value="1"/>
</dbReference>
<sequence length="129" mass="14140">MKSVRFLEMLKERHQINDAELAKKLNLTKSAISQYMSGKRVMDDEACLAVAMELGIDPIKVIGAACIDRAEKTGQKSLFEVFMTRMAATASALLLAFVVNLFLTPTQAEAAPALALQHSSDANSLYYVK</sequence>
<proteinExistence type="predicted"/>
<dbReference type="InterPro" id="IPR001387">
    <property type="entry name" value="Cro/C1-type_HTH"/>
</dbReference>
<dbReference type="RefSeq" id="WP_188564031.1">
    <property type="nucleotide sequence ID" value="NZ_BMED01000001.1"/>
</dbReference>
<reference evidence="3" key="1">
    <citation type="journal article" date="2014" name="Int. J. Syst. Evol. Microbiol.">
        <title>Complete genome sequence of Corynebacterium casei LMG S-19264T (=DSM 44701T), isolated from a smear-ripened cheese.</title>
        <authorList>
            <consortium name="US DOE Joint Genome Institute (JGI-PGF)"/>
            <person name="Walter F."/>
            <person name="Albersmeier A."/>
            <person name="Kalinowski J."/>
            <person name="Ruckert C."/>
        </authorList>
    </citation>
    <scope>NUCLEOTIDE SEQUENCE</scope>
    <source>
        <strain evidence="3">CGMCC 1.10998</strain>
    </source>
</reference>
<keyword evidence="1" id="KW-0472">Membrane</keyword>
<dbReference type="Proteomes" id="UP000637423">
    <property type="component" value="Unassembled WGS sequence"/>
</dbReference>
<dbReference type="PROSITE" id="PS50943">
    <property type="entry name" value="HTH_CROC1"/>
    <property type="match status" value="1"/>
</dbReference>
<gene>
    <name evidence="3" type="ORF">GCM10011396_00800</name>
</gene>
<dbReference type="SMART" id="SM00530">
    <property type="entry name" value="HTH_XRE"/>
    <property type="match status" value="1"/>
</dbReference>
<feature type="domain" description="HTH cro/C1-type" evidence="2">
    <location>
        <begin position="19"/>
        <end position="61"/>
    </location>
</feature>
<dbReference type="Pfam" id="PF01381">
    <property type="entry name" value="HTH_3"/>
    <property type="match status" value="1"/>
</dbReference>
<dbReference type="InterPro" id="IPR010982">
    <property type="entry name" value="Lambda_DNA-bd_dom_sf"/>
</dbReference>
<reference evidence="3" key="2">
    <citation type="submission" date="2020-09" db="EMBL/GenBank/DDBJ databases">
        <authorList>
            <person name="Sun Q."/>
            <person name="Zhou Y."/>
        </authorList>
    </citation>
    <scope>NUCLEOTIDE SEQUENCE</scope>
    <source>
        <strain evidence="3">CGMCC 1.10998</strain>
    </source>
</reference>
<protein>
    <recommendedName>
        <fullName evidence="2">HTH cro/C1-type domain-containing protein</fullName>
    </recommendedName>
</protein>
<comment type="caution">
    <text evidence="3">The sequence shown here is derived from an EMBL/GenBank/DDBJ whole genome shotgun (WGS) entry which is preliminary data.</text>
</comment>
<organism evidence="3 4">
    <name type="scientific">Undibacterium terreum</name>
    <dbReference type="NCBI Taxonomy" id="1224302"/>
    <lineage>
        <taxon>Bacteria</taxon>
        <taxon>Pseudomonadati</taxon>
        <taxon>Pseudomonadota</taxon>
        <taxon>Betaproteobacteria</taxon>
        <taxon>Burkholderiales</taxon>
        <taxon>Oxalobacteraceae</taxon>
        <taxon>Undibacterium</taxon>
    </lineage>
</organism>
<keyword evidence="1" id="KW-1133">Transmembrane helix</keyword>
<feature type="transmembrane region" description="Helical" evidence="1">
    <location>
        <begin position="82"/>
        <end position="103"/>
    </location>
</feature>
<dbReference type="GO" id="GO:0003677">
    <property type="term" value="F:DNA binding"/>
    <property type="evidence" value="ECO:0007669"/>
    <property type="project" value="InterPro"/>
</dbReference>
<keyword evidence="1" id="KW-0812">Transmembrane</keyword>
<dbReference type="Gene3D" id="1.10.260.40">
    <property type="entry name" value="lambda repressor-like DNA-binding domains"/>
    <property type="match status" value="1"/>
</dbReference>
<evidence type="ECO:0000313" key="3">
    <source>
        <dbReference type="EMBL" id="GGC57809.1"/>
    </source>
</evidence>
<accession>A0A916U315</accession>
<dbReference type="AlphaFoldDB" id="A0A916U315"/>
<dbReference type="CDD" id="cd00093">
    <property type="entry name" value="HTH_XRE"/>
    <property type="match status" value="1"/>
</dbReference>
<keyword evidence="4" id="KW-1185">Reference proteome</keyword>
<name>A0A916U315_9BURK</name>
<dbReference type="EMBL" id="BMED01000001">
    <property type="protein sequence ID" value="GGC57809.1"/>
    <property type="molecule type" value="Genomic_DNA"/>
</dbReference>